<protein>
    <submittedName>
        <fullName evidence="1">Uncharacterized protein</fullName>
    </submittedName>
</protein>
<reference evidence="1" key="1">
    <citation type="submission" date="2023-04" db="EMBL/GenBank/DDBJ databases">
        <title>Draft Genome sequencing of Naganishia species isolated from polar environments using Oxford Nanopore Technology.</title>
        <authorList>
            <person name="Leo P."/>
            <person name="Venkateswaran K."/>
        </authorList>
    </citation>
    <scope>NUCLEOTIDE SEQUENCE</scope>
    <source>
        <strain evidence="1">MNA-CCFEE 5261</strain>
    </source>
</reference>
<evidence type="ECO:0000313" key="2">
    <source>
        <dbReference type="Proteomes" id="UP001241377"/>
    </source>
</evidence>
<sequence length="984" mass="113503">MSLSLDSLVNVLGAANGTDRESSQRAEAQLQAWEAEKGYYYLLQLVYLATNLPIQLRWLAVICFKNGVERHWRSGRPNSIDKEEKASIRSRLFLSVAEKNNQLAIQNAHAVARIVRFDFPVEWPSLFDDVAKQLESFVFEKNDSVSTYNLLVSLNQIIKTVSMVRIGRARHAMQSKMPIVTPILIRLYIKFFQEWTRSNNDMVDTSVMEICYMCLKNLRRIIPEGYEKPHENQEVADFVKITIDHLQFLVVRHEVFASDSLERFVKCYCKVYLNLINSNPTSFILLPCAQEILQSFISLLRLKAEDVYKSSEENDFWEVMAVKGILILKKMIGYVYKRGAVTLKQKSDREEVNNAITRISQLLLTTPVIRQLCDLIIDWYLRMKPADLESWLLEPEEWCNEELSSSYEFQVRPCAENFFQDVIKYFKDELSEFILTKISSELSNNDVLIKDSILCTFQLSSVSIADAVDFDRLLVDVFIPEALKNEPAETRILKRRVCLIIREWVPVKCSPQGRVAVYELLLNLLVPENPVNDKVVRLTAIQTLRIIVDDWDFVKKDFEPYLNSFIKSAITLLRDLLLPESKLYVLKTMSVLVERCNPHVDSNTLVTLADIVPAYWNETSNDNELILKNALLRLLKSLTIALNQNSYITYSLSLPLISVCCAENSEFYALLSEDGYELWLALIQFYPEASEEKKDEVVQLFPLVKYGLLNATEIMPVIISIMRAYALLAPEVFSSEVGLDLFRILGGYLPNFRDDSFAIFVSLMDILLMSKSTDEQFMNVLMNSGLFNSMVSFVLDEKQSIQSINKIVLNMSRIALGSTDVFFKLMEHISVDLVKFIEVWIGYFNNNGNPRNKKLNLLALLAIFTTGVLRREEFFIQQFPRITKLALYFLEEVNETDDGNCEAYNEHTYEDLDHYSYLDPEIKPNGESLRFHKLEAGDPAHTRNLKQCLLEVFRGLKNSLSESEFQQLISMSDEYSMERLQTLM</sequence>
<dbReference type="EMBL" id="JASBWR010000006">
    <property type="protein sequence ID" value="KAJ9112001.1"/>
    <property type="molecule type" value="Genomic_DNA"/>
</dbReference>
<name>A0ACC2WMF5_9TREE</name>
<comment type="caution">
    <text evidence="1">The sequence shown here is derived from an EMBL/GenBank/DDBJ whole genome shotgun (WGS) entry which is preliminary data.</text>
</comment>
<organism evidence="1 2">
    <name type="scientific">Naganishia cerealis</name>
    <dbReference type="NCBI Taxonomy" id="610337"/>
    <lineage>
        <taxon>Eukaryota</taxon>
        <taxon>Fungi</taxon>
        <taxon>Dikarya</taxon>
        <taxon>Basidiomycota</taxon>
        <taxon>Agaricomycotina</taxon>
        <taxon>Tremellomycetes</taxon>
        <taxon>Filobasidiales</taxon>
        <taxon>Filobasidiaceae</taxon>
        <taxon>Naganishia</taxon>
    </lineage>
</organism>
<accession>A0ACC2WMF5</accession>
<evidence type="ECO:0000313" key="1">
    <source>
        <dbReference type="EMBL" id="KAJ9112001.1"/>
    </source>
</evidence>
<keyword evidence="2" id="KW-1185">Reference proteome</keyword>
<gene>
    <name evidence="1" type="ORF">QFC19_000923</name>
</gene>
<dbReference type="Proteomes" id="UP001241377">
    <property type="component" value="Unassembled WGS sequence"/>
</dbReference>
<proteinExistence type="predicted"/>